<dbReference type="InterPro" id="IPR011990">
    <property type="entry name" value="TPR-like_helical_dom_sf"/>
</dbReference>
<evidence type="ECO:0000313" key="2">
    <source>
        <dbReference type="Proteomes" id="UP000216147"/>
    </source>
</evidence>
<dbReference type="Proteomes" id="UP000216147">
    <property type="component" value="Unassembled WGS sequence"/>
</dbReference>
<dbReference type="Gene3D" id="1.25.40.10">
    <property type="entry name" value="Tetratricopeptide repeat domain"/>
    <property type="match status" value="1"/>
</dbReference>
<organism evidence="1 2">
    <name type="scientific">Brevundimonas subvibrioides</name>
    <dbReference type="NCBI Taxonomy" id="74313"/>
    <lineage>
        <taxon>Bacteria</taxon>
        <taxon>Pseudomonadati</taxon>
        <taxon>Pseudomonadota</taxon>
        <taxon>Alphaproteobacteria</taxon>
        <taxon>Caulobacterales</taxon>
        <taxon>Caulobacteraceae</taxon>
        <taxon>Brevundimonas</taxon>
    </lineage>
</organism>
<accession>A0A258HJ65</accession>
<dbReference type="AlphaFoldDB" id="A0A258HJ65"/>
<dbReference type="InterPro" id="IPR010323">
    <property type="entry name" value="DUF924"/>
</dbReference>
<comment type="caution">
    <text evidence="1">The sequence shown here is derived from an EMBL/GenBank/DDBJ whole genome shotgun (WGS) entry which is preliminary data.</text>
</comment>
<sequence>MTVLITPSSVVAFWKEAGPARWYAKDEVFDRAFREAALDLHWAAARRELDDWIEIAEGALALMVLLDQYPRNSYRGTAHQFATDSLGLMYAKQAWDRGYPRTFEPDLRQFFVTPFEHSEDLAEQDAALPLCADMPEVLKYAHIHRDIIVRFGRFPHRNRTLGRETTAEEQAFLDQGGFGG</sequence>
<proteinExistence type="predicted"/>
<dbReference type="Gene3D" id="1.20.58.320">
    <property type="entry name" value="TPR-like"/>
    <property type="match status" value="1"/>
</dbReference>
<protein>
    <recommendedName>
        <fullName evidence="3">DUF924 domain-containing protein</fullName>
    </recommendedName>
</protein>
<reference evidence="1 2" key="1">
    <citation type="submission" date="2017-03" db="EMBL/GenBank/DDBJ databases">
        <title>Lifting the veil on microbial sulfur biogeochemistry in mining wastewaters.</title>
        <authorList>
            <person name="Kantor R.S."/>
            <person name="Colenbrander Nelson T."/>
            <person name="Marshall S."/>
            <person name="Bennett D."/>
            <person name="Apte S."/>
            <person name="Camacho D."/>
            <person name="Thomas B.C."/>
            <person name="Warren L.A."/>
            <person name="Banfield J.F."/>
        </authorList>
    </citation>
    <scope>NUCLEOTIDE SEQUENCE [LARGE SCALE GENOMIC DNA]</scope>
    <source>
        <strain evidence="1">32-68-21</strain>
    </source>
</reference>
<dbReference type="EMBL" id="NCEQ01000007">
    <property type="protein sequence ID" value="OYX56829.1"/>
    <property type="molecule type" value="Genomic_DNA"/>
</dbReference>
<evidence type="ECO:0000313" key="1">
    <source>
        <dbReference type="EMBL" id="OYX56829.1"/>
    </source>
</evidence>
<dbReference type="SUPFAM" id="SSF48452">
    <property type="entry name" value="TPR-like"/>
    <property type="match status" value="1"/>
</dbReference>
<dbReference type="Pfam" id="PF06041">
    <property type="entry name" value="DUF924"/>
    <property type="match status" value="1"/>
</dbReference>
<name>A0A258HJ65_9CAUL</name>
<gene>
    <name evidence="1" type="ORF">B7Y86_08695</name>
</gene>
<evidence type="ECO:0008006" key="3">
    <source>
        <dbReference type="Google" id="ProtNLM"/>
    </source>
</evidence>